<dbReference type="AlphaFoldDB" id="A0AAP0MIV3"/>
<name>A0AAP0MIV3_9ROSI</name>
<comment type="caution">
    <text evidence="1">The sequence shown here is derived from an EMBL/GenBank/DDBJ whole genome shotgun (WGS) entry which is preliminary data.</text>
</comment>
<reference evidence="1 2" key="1">
    <citation type="submission" date="2024-05" db="EMBL/GenBank/DDBJ databases">
        <title>Haplotype-resolved chromosome-level genome assembly of Huyou (Citrus changshanensis).</title>
        <authorList>
            <person name="Miao C."/>
            <person name="Chen W."/>
            <person name="Wu Y."/>
            <person name="Wang L."/>
            <person name="Zhao S."/>
            <person name="Grierson D."/>
            <person name="Xu C."/>
            <person name="Chen K."/>
        </authorList>
    </citation>
    <scope>NUCLEOTIDE SEQUENCE [LARGE SCALE GENOMIC DNA]</scope>
    <source>
        <strain evidence="1">01-14</strain>
        <tissue evidence="1">Leaf</tissue>
    </source>
</reference>
<proteinExistence type="predicted"/>
<sequence>MVFQGLQLDPLVTTLVSHLLSWMPYLLFMTLCCKEFCSREDLESHLASKAQFSFTTLPIPKPPLFLELLTVSHFTQCILMLFPKLSHKKINHQFSILLAILIRMLNKGNM</sequence>
<evidence type="ECO:0000313" key="2">
    <source>
        <dbReference type="Proteomes" id="UP001428341"/>
    </source>
</evidence>
<evidence type="ECO:0000313" key="1">
    <source>
        <dbReference type="EMBL" id="KAK9208862.1"/>
    </source>
</evidence>
<keyword evidence="2" id="KW-1185">Reference proteome</keyword>
<dbReference type="Proteomes" id="UP001428341">
    <property type="component" value="Unassembled WGS sequence"/>
</dbReference>
<organism evidence="1 2">
    <name type="scientific">Citrus x changshan-huyou</name>
    <dbReference type="NCBI Taxonomy" id="2935761"/>
    <lineage>
        <taxon>Eukaryota</taxon>
        <taxon>Viridiplantae</taxon>
        <taxon>Streptophyta</taxon>
        <taxon>Embryophyta</taxon>
        <taxon>Tracheophyta</taxon>
        <taxon>Spermatophyta</taxon>
        <taxon>Magnoliopsida</taxon>
        <taxon>eudicotyledons</taxon>
        <taxon>Gunneridae</taxon>
        <taxon>Pentapetalae</taxon>
        <taxon>rosids</taxon>
        <taxon>malvids</taxon>
        <taxon>Sapindales</taxon>
        <taxon>Rutaceae</taxon>
        <taxon>Aurantioideae</taxon>
        <taxon>Citrus</taxon>
    </lineage>
</organism>
<gene>
    <name evidence="1" type="ORF">WN944_001223</name>
</gene>
<dbReference type="EMBL" id="JBCGBO010000004">
    <property type="protein sequence ID" value="KAK9208862.1"/>
    <property type="molecule type" value="Genomic_DNA"/>
</dbReference>
<accession>A0AAP0MIV3</accession>
<protein>
    <submittedName>
        <fullName evidence="1">Uncharacterized protein</fullName>
    </submittedName>
</protein>